<dbReference type="Gene3D" id="1.10.20.10">
    <property type="entry name" value="Histone, subunit A"/>
    <property type="match status" value="1"/>
</dbReference>
<comment type="subcellular location">
    <subcellularLocation>
        <location evidence="1">Nucleus</location>
    </subcellularLocation>
</comment>
<sequence>MSGRYQDDRPDDNRLPWGDHALQQQVARLMFGAGDVPTPSADTVRLMEDMLVQYWSYLAQNIADEASGNRIQVKHFLAALKNDPKKLARAQDLLEMQEELSRARKVDGGFADWAQLGSDKKQARGDGA</sequence>
<proteinExistence type="inferred from homology"/>
<dbReference type="Pfam" id="PF02269">
    <property type="entry name" value="TFIID-18kDa"/>
    <property type="match status" value="1"/>
</dbReference>
<evidence type="ECO:0000256" key="5">
    <source>
        <dbReference type="ARBA" id="ARBA00038392"/>
    </source>
</evidence>
<evidence type="ECO:0000256" key="3">
    <source>
        <dbReference type="ARBA" id="ARBA00023163"/>
    </source>
</evidence>
<evidence type="ECO:0000313" key="7">
    <source>
        <dbReference type="EMBL" id="KAJ3055800.1"/>
    </source>
</evidence>
<dbReference type="PANTHER" id="PTHR11380:SF5">
    <property type="entry name" value="TRANSCRIPTION INITIATION FACTOR TFIID SUBUNIT 13"/>
    <property type="match status" value="1"/>
</dbReference>
<dbReference type="SUPFAM" id="SSF47113">
    <property type="entry name" value="Histone-fold"/>
    <property type="match status" value="1"/>
</dbReference>
<evidence type="ECO:0000256" key="4">
    <source>
        <dbReference type="ARBA" id="ARBA00023242"/>
    </source>
</evidence>
<evidence type="ECO:0000256" key="1">
    <source>
        <dbReference type="ARBA" id="ARBA00004123"/>
    </source>
</evidence>
<dbReference type="AlphaFoldDB" id="A0AAD5SKS7"/>
<dbReference type="InterPro" id="IPR003195">
    <property type="entry name" value="TFIID_TAF13"/>
</dbReference>
<dbReference type="PANTHER" id="PTHR11380">
    <property type="entry name" value="TRANSCRIPTION INITIATION FACTOR TFIID/SUPT3-RELATED"/>
    <property type="match status" value="1"/>
</dbReference>
<reference evidence="7" key="1">
    <citation type="submission" date="2020-05" db="EMBL/GenBank/DDBJ databases">
        <title>Phylogenomic resolution of chytrid fungi.</title>
        <authorList>
            <person name="Stajich J.E."/>
            <person name="Amses K."/>
            <person name="Simmons R."/>
            <person name="Seto K."/>
            <person name="Myers J."/>
            <person name="Bonds A."/>
            <person name="Quandt C.A."/>
            <person name="Barry K."/>
            <person name="Liu P."/>
            <person name="Grigoriev I."/>
            <person name="Longcore J.E."/>
            <person name="James T.Y."/>
        </authorList>
    </citation>
    <scope>NUCLEOTIDE SEQUENCE</scope>
    <source>
        <strain evidence="7">JEL0318</strain>
    </source>
</reference>
<evidence type="ECO:0000256" key="2">
    <source>
        <dbReference type="ARBA" id="ARBA00023015"/>
    </source>
</evidence>
<dbReference type="GO" id="GO:0051123">
    <property type="term" value="P:RNA polymerase II preinitiation complex assembly"/>
    <property type="evidence" value="ECO:0007669"/>
    <property type="project" value="TreeGrafter"/>
</dbReference>
<evidence type="ECO:0000313" key="8">
    <source>
        <dbReference type="Proteomes" id="UP001212841"/>
    </source>
</evidence>
<keyword evidence="2" id="KW-0805">Transcription regulation</keyword>
<organism evidence="7 8">
    <name type="scientific">Rhizophlyctis rosea</name>
    <dbReference type="NCBI Taxonomy" id="64517"/>
    <lineage>
        <taxon>Eukaryota</taxon>
        <taxon>Fungi</taxon>
        <taxon>Fungi incertae sedis</taxon>
        <taxon>Chytridiomycota</taxon>
        <taxon>Chytridiomycota incertae sedis</taxon>
        <taxon>Chytridiomycetes</taxon>
        <taxon>Rhizophlyctidales</taxon>
        <taxon>Rhizophlyctidaceae</taxon>
        <taxon>Rhizophlyctis</taxon>
    </lineage>
</organism>
<accession>A0AAD5SKS7</accession>
<comment type="caution">
    <text evidence="7">The sequence shown here is derived from an EMBL/GenBank/DDBJ whole genome shotgun (WGS) entry which is preliminary data.</text>
</comment>
<name>A0AAD5SKS7_9FUNG</name>
<dbReference type="Proteomes" id="UP001212841">
    <property type="component" value="Unassembled WGS sequence"/>
</dbReference>
<keyword evidence="3" id="KW-0804">Transcription</keyword>
<dbReference type="InterPro" id="IPR009072">
    <property type="entry name" value="Histone-fold"/>
</dbReference>
<keyword evidence="8" id="KW-1185">Reference proteome</keyword>
<gene>
    <name evidence="7" type="ORF">HK097_009183</name>
</gene>
<keyword evidence="4" id="KW-0539">Nucleus</keyword>
<comment type="similarity">
    <text evidence="5">Belongs to the TAF13 family.</text>
</comment>
<dbReference type="GO" id="GO:0046982">
    <property type="term" value="F:protein heterodimerization activity"/>
    <property type="evidence" value="ECO:0007669"/>
    <property type="project" value="InterPro"/>
</dbReference>
<evidence type="ECO:0000256" key="6">
    <source>
        <dbReference type="ARBA" id="ARBA00040136"/>
    </source>
</evidence>
<dbReference type="EMBL" id="JADGJD010000059">
    <property type="protein sequence ID" value="KAJ3055800.1"/>
    <property type="molecule type" value="Genomic_DNA"/>
</dbReference>
<dbReference type="GO" id="GO:0005669">
    <property type="term" value="C:transcription factor TFIID complex"/>
    <property type="evidence" value="ECO:0007669"/>
    <property type="project" value="TreeGrafter"/>
</dbReference>
<protein>
    <recommendedName>
        <fullName evidence="6">Transcription initiation factor TFIID subunit 13</fullName>
    </recommendedName>
</protein>